<gene>
    <name evidence="2" type="ORF">CR492_12360</name>
</gene>
<dbReference type="OrthoDB" id="7568253at2"/>
<name>A0A2J7TG29_METSI</name>
<proteinExistence type="predicted"/>
<dbReference type="Proteomes" id="UP000236286">
    <property type="component" value="Unassembled WGS sequence"/>
</dbReference>
<dbReference type="AlphaFoldDB" id="A0A2J7TG29"/>
<evidence type="ECO:0000313" key="2">
    <source>
        <dbReference type="EMBL" id="PNG25734.1"/>
    </source>
</evidence>
<sequence length="131" mass="14398">MAANVAAPSRKRSASAVTNGSKAFIQGDGNSPWYRRFKDLLALHVDDLGGEPAMSEAQMSLCRRAATLEVELERIEGQLSLGKDADLDAYNRHAGGLRRILESLGIERRKRDITPSLLAQHFSRPPAKDIE</sequence>
<accession>A0A2J7TG29</accession>
<dbReference type="EMBL" id="PDZR01000013">
    <property type="protein sequence ID" value="PNG25734.1"/>
    <property type="molecule type" value="Genomic_DNA"/>
</dbReference>
<comment type="caution">
    <text evidence="2">The sequence shown here is derived from an EMBL/GenBank/DDBJ whole genome shotgun (WGS) entry which is preliminary data.</text>
</comment>
<evidence type="ECO:0000313" key="3">
    <source>
        <dbReference type="Proteomes" id="UP000236286"/>
    </source>
</evidence>
<feature type="region of interest" description="Disordered" evidence="1">
    <location>
        <begin position="1"/>
        <end position="28"/>
    </location>
</feature>
<evidence type="ECO:0000256" key="1">
    <source>
        <dbReference type="SAM" id="MobiDB-lite"/>
    </source>
</evidence>
<protein>
    <submittedName>
        <fullName evidence="2">Uncharacterized protein</fullName>
    </submittedName>
</protein>
<organism evidence="2 3">
    <name type="scientific">Methylocella silvestris</name>
    <dbReference type="NCBI Taxonomy" id="199596"/>
    <lineage>
        <taxon>Bacteria</taxon>
        <taxon>Pseudomonadati</taxon>
        <taxon>Pseudomonadota</taxon>
        <taxon>Alphaproteobacteria</taxon>
        <taxon>Hyphomicrobiales</taxon>
        <taxon>Beijerinckiaceae</taxon>
        <taxon>Methylocella</taxon>
    </lineage>
</organism>
<reference evidence="2 3" key="1">
    <citation type="submission" date="2017-10" db="EMBL/GenBank/DDBJ databases">
        <title>Genome announcement of Methylocella silvestris TVC from permafrost.</title>
        <authorList>
            <person name="Wang J."/>
            <person name="Geng K."/>
            <person name="Ul-Haque F."/>
            <person name="Crombie A.T."/>
            <person name="Street L.E."/>
            <person name="Wookey P.A."/>
            <person name="Murrell J.C."/>
            <person name="Pratscher J."/>
        </authorList>
    </citation>
    <scope>NUCLEOTIDE SEQUENCE [LARGE SCALE GENOMIC DNA]</scope>
    <source>
        <strain evidence="2 3">TVC</strain>
    </source>
</reference>